<dbReference type="SMART" id="SM01260">
    <property type="entry name" value="LANC_like"/>
    <property type="match status" value="1"/>
</dbReference>
<dbReference type="InterPro" id="IPR007822">
    <property type="entry name" value="LANC-like"/>
</dbReference>
<dbReference type="InterPro" id="IPR017146">
    <property type="entry name" value="Lanti_2_LanM"/>
</dbReference>
<dbReference type="Proteomes" id="UP000619355">
    <property type="component" value="Unassembled WGS sequence"/>
</dbReference>
<comment type="caution">
    <text evidence="3">The sequence shown here is derived from an EMBL/GenBank/DDBJ whole genome shotgun (WGS) entry which is preliminary data.</text>
</comment>
<feature type="compositionally biased region" description="Low complexity" evidence="1">
    <location>
        <begin position="659"/>
        <end position="670"/>
    </location>
</feature>
<dbReference type="GO" id="GO:0031179">
    <property type="term" value="P:peptide modification"/>
    <property type="evidence" value="ECO:0007669"/>
    <property type="project" value="InterPro"/>
</dbReference>
<gene>
    <name evidence="3" type="ORF">GCM10018980_17560</name>
</gene>
<dbReference type="Pfam" id="PF13575">
    <property type="entry name" value="DUF4135"/>
    <property type="match status" value="1"/>
</dbReference>
<feature type="domain" description="Lantibiotic biosynthesis protein dehydration" evidence="2">
    <location>
        <begin position="157"/>
        <end position="526"/>
    </location>
</feature>
<keyword evidence="4" id="KW-1185">Reference proteome</keyword>
<dbReference type="RefSeq" id="WP_189979928.1">
    <property type="nucleotide sequence ID" value="NZ_BNBF01000004.1"/>
</dbReference>
<dbReference type="InterPro" id="IPR025410">
    <property type="entry name" value="Lant_dehyd"/>
</dbReference>
<name>A0A919C2A2_9ACTN</name>
<dbReference type="SUPFAM" id="SSF158745">
    <property type="entry name" value="LanC-like"/>
    <property type="match status" value="1"/>
</dbReference>
<evidence type="ECO:0000313" key="4">
    <source>
        <dbReference type="Proteomes" id="UP000619355"/>
    </source>
</evidence>
<proteinExistence type="predicted"/>
<dbReference type="AlphaFoldDB" id="A0A919C2A2"/>
<organism evidence="3 4">
    <name type="scientific">Streptomyces capoamus</name>
    <dbReference type="NCBI Taxonomy" id="68183"/>
    <lineage>
        <taxon>Bacteria</taxon>
        <taxon>Bacillati</taxon>
        <taxon>Actinomycetota</taxon>
        <taxon>Actinomycetes</taxon>
        <taxon>Kitasatosporales</taxon>
        <taxon>Streptomycetaceae</taxon>
        <taxon>Streptomyces</taxon>
    </lineage>
</organism>
<dbReference type="Pfam" id="PF05147">
    <property type="entry name" value="LANC_like"/>
    <property type="match status" value="1"/>
</dbReference>
<feature type="region of interest" description="Disordered" evidence="1">
    <location>
        <begin position="1"/>
        <end position="34"/>
    </location>
</feature>
<evidence type="ECO:0000256" key="1">
    <source>
        <dbReference type="SAM" id="MobiDB-lite"/>
    </source>
</evidence>
<dbReference type="Gene3D" id="1.50.10.20">
    <property type="match status" value="1"/>
</dbReference>
<evidence type="ECO:0000259" key="2">
    <source>
        <dbReference type="Pfam" id="PF13575"/>
    </source>
</evidence>
<reference evidence="4" key="1">
    <citation type="journal article" date="2019" name="Int. J. Syst. Evol. Microbiol.">
        <title>The Global Catalogue of Microorganisms (GCM) 10K type strain sequencing project: providing services to taxonomists for standard genome sequencing and annotation.</title>
        <authorList>
            <consortium name="The Broad Institute Genomics Platform"/>
            <consortium name="The Broad Institute Genome Sequencing Center for Infectious Disease"/>
            <person name="Wu L."/>
            <person name="Ma J."/>
        </authorList>
    </citation>
    <scope>NUCLEOTIDE SEQUENCE [LARGE SCALE GENOMIC DNA]</scope>
    <source>
        <strain evidence="4">JCM 4253</strain>
    </source>
</reference>
<dbReference type="PIRSF" id="PIRSF037228">
    <property type="entry name" value="Lant_mod_RumM"/>
    <property type="match status" value="1"/>
</dbReference>
<dbReference type="NCBIfam" id="TIGR03897">
    <property type="entry name" value="lanti_2_LanM"/>
    <property type="match status" value="1"/>
</dbReference>
<evidence type="ECO:0000313" key="3">
    <source>
        <dbReference type="EMBL" id="GHG42135.1"/>
    </source>
</evidence>
<sequence>MTANDALAAAGPAATPGSFRGLAPTQSQEPRDRDAAAFVEAALAGAPGDPVAPVGPLPGTAGFAVVLAPLAELAGRRLLAALAPDVGRTSERDALIGEFTETTAAALGGMAARALVLELQAARLQGRLAGATPQARFRDFVAVTGTRAGLVRLFTEYPLLAQLVGRHCVNAVAAMAELLNRYAEDRAELVARLLAGRDPGPLVAVDRAAGDAHRRGRRVAVLRFADTRRVVYKPRPLAADRHFAELVDWCNARAQTPGLRTPALLTRPDHGWSELIEARPCASRAELDLFYRRLGVLLALAHALDLTDLHHENLIACADHPVLVDLETLFHPPLPEDPADDDPAGRALDASVQRIGLLPQLVLGDGDALDLSGLGGGADRRSPVETAGWEAAGTDAMRLVRRPGAFRPGANRPRLAGVEAEPAAHTEALVAGFRAGYRTLTTHRHELSGLLRRFADDEVRVVTRATQVYVTVLAEATHPDALRDPGDREALLRLLGTDAVDDQGWPGLLDHEIAELWDGDVPVFTARPGRTDLWSGTGARIPGALDRSGLDRVAVRLASMDEADLAAQERIIRTALACRTATPAHPAAVPGPRPAETGAPDAGRVRPGEWAVGQGEPREPAAGQVQSRERPAGQAESGARAAGQAESGEWAADPWGPDAQATGHAAGQTGSPATGRLLGAARELGDLLVRQAHRGRGRANWLGVELLGERYRRLGPCGADLGHGYSGIALFLAQLASLTGADRYAGTARDALRPLPRLLDRLAALPDEDLGTVGSGGFAGLGGILYALTRVSTVLDDAELRALVEPAAALTVRAAGAERAVGLLDGTAGGLAALLAAHRTYPSAGLRHGAAACADRLAGEPVPAAPGFATGAAGVGWALLGFAASGGGEQYRRAGLAALRSAVAVSPAAGADLSWCNGASGVALAVADRSAAMADPALSAAVATAVGRLADAGPVPDGSLCHGEWGLLELPHRTAAGAVLRARAAGAVRHGRLPEAGGSTAPGPLTTPGLLTGLAGHGLGLLRLGFPGPVPPPLLLRVPDPEPVPPRLLAGAVAVHGSGTPGAGLRAT</sequence>
<dbReference type="PRINTS" id="PR01950">
    <property type="entry name" value="LANCSUPER"/>
</dbReference>
<feature type="compositionally biased region" description="Low complexity" evidence="1">
    <location>
        <begin position="1"/>
        <end position="14"/>
    </location>
</feature>
<dbReference type="CDD" id="cd04792">
    <property type="entry name" value="LanM-like"/>
    <property type="match status" value="1"/>
</dbReference>
<protein>
    <recommendedName>
        <fullName evidence="2">Lantibiotic biosynthesis protein dehydration domain-containing protein</fullName>
    </recommendedName>
</protein>
<dbReference type="EMBL" id="BNBF01000004">
    <property type="protein sequence ID" value="GHG42135.1"/>
    <property type="molecule type" value="Genomic_DNA"/>
</dbReference>
<accession>A0A919C2A2</accession>
<feature type="region of interest" description="Disordered" evidence="1">
    <location>
        <begin position="583"/>
        <end position="675"/>
    </location>
</feature>